<evidence type="ECO:0000256" key="2">
    <source>
        <dbReference type="ARBA" id="ARBA00023315"/>
    </source>
</evidence>
<dbReference type="EMBL" id="BAAAEU010000025">
    <property type="protein sequence ID" value="GAA0722936.1"/>
    <property type="molecule type" value="Genomic_DNA"/>
</dbReference>
<dbReference type="Pfam" id="PF13420">
    <property type="entry name" value="Acetyltransf_4"/>
    <property type="match status" value="1"/>
</dbReference>
<dbReference type="PANTHER" id="PTHR43072">
    <property type="entry name" value="N-ACETYLTRANSFERASE"/>
    <property type="match status" value="1"/>
</dbReference>
<evidence type="ECO:0000259" key="3">
    <source>
        <dbReference type="PROSITE" id="PS51186"/>
    </source>
</evidence>
<dbReference type="SUPFAM" id="SSF55729">
    <property type="entry name" value="Acyl-CoA N-acyltransferases (Nat)"/>
    <property type="match status" value="1"/>
</dbReference>
<dbReference type="PANTHER" id="PTHR43072:SF23">
    <property type="entry name" value="UPF0039 PROTEIN C11D3.02C"/>
    <property type="match status" value="1"/>
</dbReference>
<organism evidence="4 5">
    <name type="scientific">Dokdonella soli</name>
    <dbReference type="NCBI Taxonomy" id="529810"/>
    <lineage>
        <taxon>Bacteria</taxon>
        <taxon>Pseudomonadati</taxon>
        <taxon>Pseudomonadota</taxon>
        <taxon>Gammaproteobacteria</taxon>
        <taxon>Lysobacterales</taxon>
        <taxon>Rhodanobacteraceae</taxon>
        <taxon>Dokdonella</taxon>
    </lineage>
</organism>
<dbReference type="RefSeq" id="WP_343793475.1">
    <property type="nucleotide sequence ID" value="NZ_BAAAEU010000025.1"/>
</dbReference>
<evidence type="ECO:0000313" key="4">
    <source>
        <dbReference type="EMBL" id="GAA0722936.1"/>
    </source>
</evidence>
<dbReference type="InterPro" id="IPR000182">
    <property type="entry name" value="GNAT_dom"/>
</dbReference>
<name>A0ABN1IWP4_9GAMM</name>
<keyword evidence="2" id="KW-0012">Acyltransferase</keyword>
<accession>A0ABN1IWP4</accession>
<protein>
    <submittedName>
        <fullName evidence="4">GNAT family N-acetyltransferase</fullName>
    </submittedName>
</protein>
<gene>
    <name evidence="4" type="ORF">GCM10009105_34460</name>
</gene>
<evidence type="ECO:0000313" key="5">
    <source>
        <dbReference type="Proteomes" id="UP001501523"/>
    </source>
</evidence>
<keyword evidence="1" id="KW-0808">Transferase</keyword>
<reference evidence="4 5" key="1">
    <citation type="journal article" date="2019" name="Int. J. Syst. Evol. Microbiol.">
        <title>The Global Catalogue of Microorganisms (GCM) 10K type strain sequencing project: providing services to taxonomists for standard genome sequencing and annotation.</title>
        <authorList>
            <consortium name="The Broad Institute Genomics Platform"/>
            <consortium name="The Broad Institute Genome Sequencing Center for Infectious Disease"/>
            <person name="Wu L."/>
            <person name="Ma J."/>
        </authorList>
    </citation>
    <scope>NUCLEOTIDE SEQUENCE [LARGE SCALE GENOMIC DNA]</scope>
    <source>
        <strain evidence="4 5">JCM 15421</strain>
    </source>
</reference>
<feature type="domain" description="N-acetyltransferase" evidence="3">
    <location>
        <begin position="13"/>
        <end position="174"/>
    </location>
</feature>
<dbReference type="Proteomes" id="UP001501523">
    <property type="component" value="Unassembled WGS sequence"/>
</dbReference>
<dbReference type="PROSITE" id="PS51186">
    <property type="entry name" value="GNAT"/>
    <property type="match status" value="1"/>
</dbReference>
<comment type="caution">
    <text evidence="4">The sequence shown here is derived from an EMBL/GenBank/DDBJ whole genome shotgun (WGS) entry which is preliminary data.</text>
</comment>
<proteinExistence type="predicted"/>
<evidence type="ECO:0000256" key="1">
    <source>
        <dbReference type="ARBA" id="ARBA00022679"/>
    </source>
</evidence>
<dbReference type="NCBIfam" id="NF040504">
    <property type="entry name" value="resist_ArsN1b"/>
    <property type="match status" value="1"/>
</dbReference>
<dbReference type="InterPro" id="IPR016181">
    <property type="entry name" value="Acyl_CoA_acyltransferase"/>
</dbReference>
<keyword evidence="5" id="KW-1185">Reference proteome</keyword>
<dbReference type="Gene3D" id="3.40.630.30">
    <property type="match status" value="1"/>
</dbReference>
<sequence length="174" mass="19180">MPSPVANRDSPGATIRAAEIRDAGAIAHIYNHYVLNTVVTFEEEAVSADEMATRIRETLAIPLPWLVAEQNGGAIGYAYASKWKGRCAYRFSVEGTVYLIDGAGGHGLGSLLYGALIDRLREMRMHSVLGGIALPNEASVKLHERLGFEKVAHLKEVGRKFDRWVDVGYWQLIL</sequence>